<dbReference type="Gramene" id="OGLUM09G13450.1">
    <property type="protein sequence ID" value="OGLUM09G13450.1"/>
    <property type="gene ID" value="OGLUM09G13450"/>
</dbReference>
<dbReference type="HOGENOM" id="CLU_1799535_0_0_1"/>
<dbReference type="EnsemblPlants" id="OGLUM09G13450.1">
    <property type="protein sequence ID" value="OGLUM09G13450.1"/>
    <property type="gene ID" value="OGLUM09G13450"/>
</dbReference>
<keyword evidence="2" id="KW-1185">Reference proteome</keyword>
<protein>
    <submittedName>
        <fullName evidence="1">Uncharacterized protein</fullName>
    </submittedName>
</protein>
<organism evidence="1">
    <name type="scientific">Oryza glumipatula</name>
    <dbReference type="NCBI Taxonomy" id="40148"/>
    <lineage>
        <taxon>Eukaryota</taxon>
        <taxon>Viridiplantae</taxon>
        <taxon>Streptophyta</taxon>
        <taxon>Embryophyta</taxon>
        <taxon>Tracheophyta</taxon>
        <taxon>Spermatophyta</taxon>
        <taxon>Magnoliopsida</taxon>
        <taxon>Liliopsida</taxon>
        <taxon>Poales</taxon>
        <taxon>Poaceae</taxon>
        <taxon>BOP clade</taxon>
        <taxon>Oryzoideae</taxon>
        <taxon>Oryzeae</taxon>
        <taxon>Oryzinae</taxon>
        <taxon>Oryza</taxon>
    </lineage>
</organism>
<dbReference type="AlphaFoldDB" id="A0A0E0B3Y1"/>
<name>A0A0E0B3Y1_9ORYZ</name>
<reference evidence="1" key="2">
    <citation type="submission" date="2018-05" db="EMBL/GenBank/DDBJ databases">
        <title>OgluRS3 (Oryza glumaepatula Reference Sequence Version 3).</title>
        <authorList>
            <person name="Zhang J."/>
            <person name="Kudrna D."/>
            <person name="Lee S."/>
            <person name="Talag J."/>
            <person name="Welchert J."/>
            <person name="Wing R.A."/>
        </authorList>
    </citation>
    <scope>NUCLEOTIDE SEQUENCE [LARGE SCALE GENOMIC DNA]</scope>
</reference>
<accession>A0A0E0B3Y1</accession>
<evidence type="ECO:0000313" key="2">
    <source>
        <dbReference type="Proteomes" id="UP000026961"/>
    </source>
</evidence>
<proteinExistence type="predicted"/>
<reference evidence="1" key="1">
    <citation type="submission" date="2015-04" db="UniProtKB">
        <authorList>
            <consortium name="EnsemblPlants"/>
        </authorList>
    </citation>
    <scope>IDENTIFICATION</scope>
</reference>
<dbReference type="Proteomes" id="UP000026961">
    <property type="component" value="Chromosome 9"/>
</dbReference>
<evidence type="ECO:0000313" key="1">
    <source>
        <dbReference type="EnsemblPlants" id="OGLUM09G13450.1"/>
    </source>
</evidence>
<sequence>MSDHVSVMDRKTVSAFQAKKSREVSFVVIEPVQGRSETSVPPNLEVQQDTIVRLMHIQIHYKTAPFTGWFQFGIIGFGGATAQHRWHRRRYLRFINRSCRQYNPMTKEAPNRQMIILGTESLSSTEIFAIGNGDYCINRRSKRGESWSSSEQFVSSETDRTHNY</sequence>